<organism evidence="1 2">
    <name type="scientific">Trifolium pratense</name>
    <name type="common">Red clover</name>
    <dbReference type="NCBI Taxonomy" id="57577"/>
    <lineage>
        <taxon>Eukaryota</taxon>
        <taxon>Viridiplantae</taxon>
        <taxon>Streptophyta</taxon>
        <taxon>Embryophyta</taxon>
        <taxon>Tracheophyta</taxon>
        <taxon>Spermatophyta</taxon>
        <taxon>Magnoliopsida</taxon>
        <taxon>eudicotyledons</taxon>
        <taxon>Gunneridae</taxon>
        <taxon>Pentapetalae</taxon>
        <taxon>rosids</taxon>
        <taxon>fabids</taxon>
        <taxon>Fabales</taxon>
        <taxon>Fabaceae</taxon>
        <taxon>Papilionoideae</taxon>
        <taxon>50 kb inversion clade</taxon>
        <taxon>NPAAA clade</taxon>
        <taxon>Hologalegina</taxon>
        <taxon>IRL clade</taxon>
        <taxon>Trifolieae</taxon>
        <taxon>Trifolium</taxon>
    </lineage>
</organism>
<dbReference type="EMBL" id="CASHSV030000002">
    <property type="protein sequence ID" value="CAJ2635186.1"/>
    <property type="molecule type" value="Genomic_DNA"/>
</dbReference>
<reference evidence="1" key="1">
    <citation type="submission" date="2023-10" db="EMBL/GenBank/DDBJ databases">
        <authorList>
            <person name="Rodriguez Cubillos JULIANA M."/>
            <person name="De Vega J."/>
        </authorList>
    </citation>
    <scope>NUCLEOTIDE SEQUENCE</scope>
</reference>
<protein>
    <submittedName>
        <fullName evidence="1">Uncharacterized protein</fullName>
    </submittedName>
</protein>
<name>A0ACB0IT41_TRIPR</name>
<keyword evidence="2" id="KW-1185">Reference proteome</keyword>
<evidence type="ECO:0000313" key="2">
    <source>
        <dbReference type="Proteomes" id="UP001177021"/>
    </source>
</evidence>
<accession>A0ACB0IT41</accession>
<dbReference type="Proteomes" id="UP001177021">
    <property type="component" value="Unassembled WGS sequence"/>
</dbReference>
<gene>
    <name evidence="1" type="ORF">MILVUS5_LOCUS5930</name>
</gene>
<proteinExistence type="predicted"/>
<evidence type="ECO:0000313" key="1">
    <source>
        <dbReference type="EMBL" id="CAJ2635186.1"/>
    </source>
</evidence>
<comment type="caution">
    <text evidence="1">The sequence shown here is derived from an EMBL/GenBank/DDBJ whole genome shotgun (WGS) entry which is preliminary data.</text>
</comment>
<sequence>MDSLLDEYKNLLSNMKKLIGINKKKVNELLSEILEIVILDFFHQSTIKRRRGNRMTALINSNNDWVFEKTGLKRLEFLSGVLFLFFAY</sequence>